<evidence type="ECO:0000313" key="1">
    <source>
        <dbReference type="EMBL" id="POW14436.1"/>
    </source>
</evidence>
<keyword evidence="2" id="KW-1185">Reference proteome</keyword>
<dbReference type="Proteomes" id="UP000239156">
    <property type="component" value="Unassembled WGS sequence"/>
</dbReference>
<organism evidence="1 2">
    <name type="scientific">Puccinia striiformis</name>
    <dbReference type="NCBI Taxonomy" id="27350"/>
    <lineage>
        <taxon>Eukaryota</taxon>
        <taxon>Fungi</taxon>
        <taxon>Dikarya</taxon>
        <taxon>Basidiomycota</taxon>
        <taxon>Pucciniomycotina</taxon>
        <taxon>Pucciniomycetes</taxon>
        <taxon>Pucciniales</taxon>
        <taxon>Pucciniaceae</taxon>
        <taxon>Puccinia</taxon>
    </lineage>
</organism>
<proteinExistence type="predicted"/>
<dbReference type="AlphaFoldDB" id="A0A2S4VY75"/>
<protein>
    <submittedName>
        <fullName evidence="1">Uncharacterized protein</fullName>
    </submittedName>
</protein>
<sequence length="149" mass="16999">MANTPIPDVQIEELECLISNTMKLLHQQRGVHPSTQTRSFELAIEAYNQSLGPYKIGRDPTPNSLKLGFTPVLHPVRQMTMTLSSVSSQPQLNLEQLLKDEIVPLINKFELSRTDLMRFYEDFLNDPVFLLSDSIEKPVFEFLLDGSHN</sequence>
<accession>A0A2S4VY75</accession>
<evidence type="ECO:0000313" key="2">
    <source>
        <dbReference type="Proteomes" id="UP000239156"/>
    </source>
</evidence>
<gene>
    <name evidence="1" type="ORF">PSTT_02957</name>
</gene>
<dbReference type="EMBL" id="PKSL01000018">
    <property type="protein sequence ID" value="POW14436.1"/>
    <property type="molecule type" value="Genomic_DNA"/>
</dbReference>
<dbReference type="VEuPathDB" id="FungiDB:PSTT_02957"/>
<reference evidence="1" key="1">
    <citation type="submission" date="2017-12" db="EMBL/GenBank/DDBJ databases">
        <title>Gene loss provides genomic basis for host adaptation in cereal stripe rust fungi.</title>
        <authorList>
            <person name="Xia C."/>
        </authorList>
    </citation>
    <scope>NUCLEOTIDE SEQUENCE [LARGE SCALE GENOMIC DNA]</scope>
    <source>
        <strain evidence="1">93-210</strain>
    </source>
</reference>
<name>A0A2S4VY75_9BASI</name>
<comment type="caution">
    <text evidence="1">The sequence shown here is derived from an EMBL/GenBank/DDBJ whole genome shotgun (WGS) entry which is preliminary data.</text>
</comment>